<name>A0A9W5VX41_9ACTO</name>
<dbReference type="Gene3D" id="3.20.20.60">
    <property type="entry name" value="Phosphoenolpyruvate-binding domains"/>
    <property type="match status" value="1"/>
</dbReference>
<dbReference type="PIRSF" id="PIRSF000732">
    <property type="entry name" value="PTS_enzyme_I"/>
    <property type="match status" value="1"/>
</dbReference>
<sequence>MSATRVLLKYCGDLTKVTLVEQSIVYGTPVVDGIAYAPVAWTRRPSIPALNAPDLPEHERPAAMTQFDDAADAVVNSLRTRASKATGHACALLEVSASMASDPAWRKGVKKRIARGIPPVQATTEATEEFVTIFERQGGIMAQRTTDLRDVRDRVIAHLEGRPEPGVPKPDHPVVLFADDLSPADTAGLDPDMFLALVTELGGPTSHTSIIARQLGIPCIVAARHISNIAEDEYVLIDGRAGTIQVGVTAEEAKGQLEEDHKRRELIEQWEGPGRLADGTRIELLANVRDGESAQEAASVGAQGIGLLRTELCFLDSQSEPSIEAQRQVYEPAFAAFPTSKVVVRTLDAGSDKPVPYATLHEEANPALGVRGLRTSGHYPDLLPHQLDAIAAAAKIHGHDKTWVMAPMVSTLPEAEWFASLVRERGMIPGIMVEVPSTAILAQQFMELVDFVSIGTNDLTQYTMAADRLSPDLAEYSDPWQPAALALINQIAQAGKQTGTPVSVCGEAAADPLLAVVLIGMGVTSLSISPSALQAVGAQLSQFTLEQCQAAAVAVLGAWDQGDARYRVRKALDING</sequence>
<protein>
    <recommendedName>
        <fullName evidence="3 9">Phosphoenolpyruvate-protein phosphotransferase</fullName>
        <ecNumber evidence="9">2.7.3.9</ecNumber>
    </recommendedName>
    <alternativeName>
        <fullName evidence="8 9">Phosphotransferase system, enzyme I</fullName>
    </alternativeName>
</protein>
<comment type="function">
    <text evidence="9">General (non sugar-specific) component of the phosphoenolpyruvate-dependent sugar phosphotransferase system (sugar PTS). This major carbohydrate active-transport system catalyzes the phosphorylation of incoming sugar substrates concomitantly with their translocation across the cell membrane. Enzyme I transfers the phosphoryl group from phosphoenolpyruvate (PEP) to the phosphoryl carrier protein (HPr).</text>
</comment>
<dbReference type="Pfam" id="PF00391">
    <property type="entry name" value="PEP-utilizers"/>
    <property type="match status" value="1"/>
</dbReference>
<evidence type="ECO:0000256" key="8">
    <source>
        <dbReference type="ARBA" id="ARBA00033235"/>
    </source>
</evidence>
<dbReference type="InterPro" id="IPR008731">
    <property type="entry name" value="PTS_EIN"/>
</dbReference>
<evidence type="ECO:0000256" key="5">
    <source>
        <dbReference type="ARBA" id="ARBA00022723"/>
    </source>
</evidence>
<keyword evidence="9" id="KW-0813">Transport</keyword>
<dbReference type="EMBL" id="AGWN01000001">
    <property type="protein sequence ID" value="EPD31535.1"/>
    <property type="molecule type" value="Genomic_DNA"/>
</dbReference>
<dbReference type="InterPro" id="IPR018274">
    <property type="entry name" value="PEP_util_AS"/>
</dbReference>
<organism evidence="16 17">
    <name type="scientific">Gleimia europaea ACS-120-V-Col10b</name>
    <dbReference type="NCBI Taxonomy" id="883069"/>
    <lineage>
        <taxon>Bacteria</taxon>
        <taxon>Bacillati</taxon>
        <taxon>Actinomycetota</taxon>
        <taxon>Actinomycetes</taxon>
        <taxon>Actinomycetales</taxon>
        <taxon>Actinomycetaceae</taxon>
        <taxon>Gleimia</taxon>
    </lineage>
</organism>
<dbReference type="SUPFAM" id="SSF47831">
    <property type="entry name" value="Enzyme I of the PEP:sugar phosphotransferase system HPr-binding (sub)domain"/>
    <property type="match status" value="1"/>
</dbReference>
<dbReference type="PANTHER" id="PTHR46244:SF3">
    <property type="entry name" value="PHOSPHOENOLPYRUVATE-PROTEIN PHOSPHOTRANSFERASE"/>
    <property type="match status" value="1"/>
</dbReference>
<evidence type="ECO:0000256" key="7">
    <source>
        <dbReference type="ARBA" id="ARBA00022842"/>
    </source>
</evidence>
<evidence type="ECO:0000313" key="16">
    <source>
        <dbReference type="EMBL" id="EPD31535.1"/>
    </source>
</evidence>
<comment type="cofactor">
    <cofactor evidence="1 9 12">
        <name>Mg(2+)</name>
        <dbReference type="ChEBI" id="CHEBI:18420"/>
    </cofactor>
</comment>
<dbReference type="GO" id="GO:0005737">
    <property type="term" value="C:cytoplasm"/>
    <property type="evidence" value="ECO:0007669"/>
    <property type="project" value="UniProtKB-SubCell"/>
</dbReference>
<evidence type="ECO:0000256" key="1">
    <source>
        <dbReference type="ARBA" id="ARBA00001946"/>
    </source>
</evidence>
<evidence type="ECO:0000259" key="14">
    <source>
        <dbReference type="Pfam" id="PF02896"/>
    </source>
</evidence>
<dbReference type="InterPro" id="IPR036637">
    <property type="entry name" value="Phosphohistidine_dom_sf"/>
</dbReference>
<keyword evidence="17" id="KW-1185">Reference proteome</keyword>
<dbReference type="OrthoDB" id="9765468at2"/>
<comment type="subcellular location">
    <subcellularLocation>
        <location evidence="9">Cytoplasm</location>
    </subcellularLocation>
</comment>
<dbReference type="InterPro" id="IPR023151">
    <property type="entry name" value="PEP_util_CS"/>
</dbReference>
<evidence type="ECO:0000256" key="2">
    <source>
        <dbReference type="ARBA" id="ARBA00007837"/>
    </source>
</evidence>
<keyword evidence="7 9" id="KW-0460">Magnesium</keyword>
<dbReference type="InterPro" id="IPR040442">
    <property type="entry name" value="Pyrv_kinase-like_dom_sf"/>
</dbReference>
<comment type="caution">
    <text evidence="16">The sequence shown here is derived from an EMBL/GenBank/DDBJ whole genome shotgun (WGS) entry which is preliminary data.</text>
</comment>
<dbReference type="Gene3D" id="3.50.30.10">
    <property type="entry name" value="Phosphohistidine domain"/>
    <property type="match status" value="1"/>
</dbReference>
<keyword evidence="6 9" id="KW-0418">Kinase</keyword>
<dbReference type="PROSITE" id="PS00742">
    <property type="entry name" value="PEP_ENZYMES_2"/>
    <property type="match status" value="1"/>
</dbReference>
<feature type="binding site" evidence="11">
    <location>
        <position position="345"/>
    </location>
    <ligand>
        <name>phosphoenolpyruvate</name>
        <dbReference type="ChEBI" id="CHEBI:58702"/>
    </ligand>
</feature>
<dbReference type="GO" id="GO:0016301">
    <property type="term" value="F:kinase activity"/>
    <property type="evidence" value="ECO:0007669"/>
    <property type="project" value="UniProtKB-KW"/>
</dbReference>
<feature type="binding site" evidence="12">
    <location>
        <position position="434"/>
    </location>
    <ligand>
        <name>Mg(2+)</name>
        <dbReference type="ChEBI" id="CHEBI:18420"/>
    </ligand>
</feature>
<dbReference type="InterPro" id="IPR036618">
    <property type="entry name" value="PtsI_HPr-bd_sf"/>
</dbReference>
<evidence type="ECO:0000256" key="6">
    <source>
        <dbReference type="ARBA" id="ARBA00022777"/>
    </source>
</evidence>
<dbReference type="Proteomes" id="UP000014387">
    <property type="component" value="Unassembled WGS sequence"/>
</dbReference>
<dbReference type="GO" id="GO:0009401">
    <property type="term" value="P:phosphoenolpyruvate-dependent sugar phosphotransferase system"/>
    <property type="evidence" value="ECO:0007669"/>
    <property type="project" value="UniProtKB-KW"/>
</dbReference>
<dbReference type="GO" id="GO:0046872">
    <property type="term" value="F:metal ion binding"/>
    <property type="evidence" value="ECO:0007669"/>
    <property type="project" value="UniProtKB-KW"/>
</dbReference>
<dbReference type="Gene3D" id="1.10.274.10">
    <property type="entry name" value="PtsI, HPr-binding domain"/>
    <property type="match status" value="1"/>
</dbReference>
<feature type="binding site" evidence="11">
    <location>
        <position position="468"/>
    </location>
    <ligand>
        <name>phosphoenolpyruvate</name>
        <dbReference type="ChEBI" id="CHEBI:58702"/>
    </ligand>
</feature>
<feature type="binding site" evidence="12">
    <location>
        <position position="458"/>
    </location>
    <ligand>
        <name>Mg(2+)</name>
        <dbReference type="ChEBI" id="CHEBI:18420"/>
    </ligand>
</feature>
<comment type="catalytic activity">
    <reaction evidence="9">
        <text>L-histidyl-[protein] + phosphoenolpyruvate = N(pros)-phospho-L-histidyl-[protein] + pyruvate</text>
        <dbReference type="Rhea" id="RHEA:23880"/>
        <dbReference type="Rhea" id="RHEA-COMP:9745"/>
        <dbReference type="Rhea" id="RHEA-COMP:9746"/>
        <dbReference type="ChEBI" id="CHEBI:15361"/>
        <dbReference type="ChEBI" id="CHEBI:29979"/>
        <dbReference type="ChEBI" id="CHEBI:58702"/>
        <dbReference type="ChEBI" id="CHEBI:64837"/>
        <dbReference type="EC" id="2.7.3.9"/>
    </reaction>
</comment>
<feature type="domain" description="PEP-utilising enzyme mobile" evidence="13">
    <location>
        <begin position="172"/>
        <end position="242"/>
    </location>
</feature>
<evidence type="ECO:0000256" key="3">
    <source>
        <dbReference type="ARBA" id="ARBA00016544"/>
    </source>
</evidence>
<dbReference type="SUPFAM" id="SSF52009">
    <property type="entry name" value="Phosphohistidine domain"/>
    <property type="match status" value="1"/>
</dbReference>
<feature type="active site" description="Proton donor" evidence="10">
    <location>
        <position position="505"/>
    </location>
</feature>
<keyword evidence="9" id="KW-0598">Phosphotransferase system</keyword>
<evidence type="ECO:0000256" key="4">
    <source>
        <dbReference type="ARBA" id="ARBA00022679"/>
    </source>
</evidence>
<keyword evidence="9" id="KW-0762">Sugar transport</keyword>
<dbReference type="InterPro" id="IPR015813">
    <property type="entry name" value="Pyrv/PenolPyrv_kinase-like_dom"/>
</dbReference>
<evidence type="ECO:0000256" key="10">
    <source>
        <dbReference type="PIRSR" id="PIRSR000732-1"/>
    </source>
</evidence>
<comment type="similarity">
    <text evidence="2 9">Belongs to the PEP-utilizing enzyme family.</text>
</comment>
<evidence type="ECO:0000256" key="12">
    <source>
        <dbReference type="PIRSR" id="PIRSR000732-3"/>
    </source>
</evidence>
<evidence type="ECO:0000259" key="15">
    <source>
        <dbReference type="Pfam" id="PF05524"/>
    </source>
</evidence>
<dbReference type="SUPFAM" id="SSF51621">
    <property type="entry name" value="Phosphoenolpyruvate/pyruvate domain"/>
    <property type="match status" value="1"/>
</dbReference>
<dbReference type="GO" id="GO:0008965">
    <property type="term" value="F:phosphoenolpyruvate-protein phosphotransferase activity"/>
    <property type="evidence" value="ECO:0007669"/>
    <property type="project" value="UniProtKB-EC"/>
</dbReference>
<dbReference type="AlphaFoldDB" id="A0A9W5VX41"/>
<dbReference type="PROSITE" id="PS00370">
    <property type="entry name" value="PEP_ENZYMES_PHOS_SITE"/>
    <property type="match status" value="1"/>
</dbReference>
<evidence type="ECO:0000256" key="11">
    <source>
        <dbReference type="PIRSR" id="PIRSR000732-2"/>
    </source>
</evidence>
<dbReference type="Pfam" id="PF02896">
    <property type="entry name" value="PEP-utilizers_C"/>
    <property type="match status" value="1"/>
</dbReference>
<gene>
    <name evidence="16" type="ORF">HMPREF9238_01311</name>
</gene>
<dbReference type="PANTHER" id="PTHR46244">
    <property type="entry name" value="PHOSPHOENOLPYRUVATE-PROTEIN PHOSPHOTRANSFERASE"/>
    <property type="match status" value="1"/>
</dbReference>
<evidence type="ECO:0000313" key="17">
    <source>
        <dbReference type="Proteomes" id="UP000014387"/>
    </source>
</evidence>
<keyword evidence="5 9" id="KW-0479">Metal-binding</keyword>
<dbReference type="InterPro" id="IPR008279">
    <property type="entry name" value="PEP-util_enz_mobile_dom"/>
</dbReference>
<proteinExistence type="inferred from homology"/>
<evidence type="ECO:0000256" key="9">
    <source>
        <dbReference type="PIRNR" id="PIRNR000732"/>
    </source>
</evidence>
<reference evidence="16 17" key="1">
    <citation type="submission" date="2013-05" db="EMBL/GenBank/DDBJ databases">
        <title>The Genome Sequence of Actinomyces europaeus ACS-120-V-COL10B.</title>
        <authorList>
            <consortium name="The Broad Institute Genomics Platform"/>
            <person name="Earl A."/>
            <person name="Ward D."/>
            <person name="Feldgarden M."/>
            <person name="Gevers D."/>
            <person name="Saerens B."/>
            <person name="Vaneechoutte M."/>
            <person name="Walker B."/>
            <person name="Young S."/>
            <person name="Zeng Q."/>
            <person name="Gargeya S."/>
            <person name="Fitzgerald M."/>
            <person name="Haas B."/>
            <person name="Abouelleil A."/>
            <person name="Allen A.W."/>
            <person name="Alvarado L."/>
            <person name="Arachchi H.M."/>
            <person name="Berlin A.M."/>
            <person name="Chapman S.B."/>
            <person name="Gainer-Dewar J."/>
            <person name="Goldberg J."/>
            <person name="Griggs A."/>
            <person name="Gujja S."/>
            <person name="Hansen M."/>
            <person name="Howarth C."/>
            <person name="Imamovic A."/>
            <person name="Ireland A."/>
            <person name="Larimer J."/>
            <person name="McCowan C."/>
            <person name="Murphy C."/>
            <person name="Pearson M."/>
            <person name="Poon T.W."/>
            <person name="Priest M."/>
            <person name="Roberts A."/>
            <person name="Saif S."/>
            <person name="Shea T."/>
            <person name="Sisk P."/>
            <person name="Sykes S."/>
            <person name="Wortman J."/>
            <person name="Nusbaum C."/>
            <person name="Birren B."/>
        </authorList>
    </citation>
    <scope>NUCLEOTIDE SEQUENCE [LARGE SCALE GENOMIC DNA]</scope>
    <source>
        <strain evidence="16 17">ACS-120-V-Col10b</strain>
    </source>
</reference>
<evidence type="ECO:0000259" key="13">
    <source>
        <dbReference type="Pfam" id="PF00391"/>
    </source>
</evidence>
<keyword evidence="9" id="KW-0963">Cytoplasm</keyword>
<feature type="domain" description="PEP-utilising enzyme C-terminal" evidence="14">
    <location>
        <begin position="273"/>
        <end position="543"/>
    </location>
</feature>
<keyword evidence="4 9" id="KW-0808">Transferase</keyword>
<feature type="active site" description="Tele-phosphohistidine intermediate" evidence="10">
    <location>
        <position position="207"/>
    </location>
</feature>
<accession>A0A9W5VX41</accession>
<dbReference type="InterPro" id="IPR000121">
    <property type="entry name" value="PEP_util_C"/>
</dbReference>
<feature type="domain" description="Phosphotransferase system enzyme I N-terminal" evidence="15">
    <location>
        <begin position="27"/>
        <end position="144"/>
    </location>
</feature>
<dbReference type="Pfam" id="PF05524">
    <property type="entry name" value="PEP-utilisers_N"/>
    <property type="match status" value="1"/>
</dbReference>
<dbReference type="EC" id="2.7.3.9" evidence="9"/>
<dbReference type="PRINTS" id="PR01736">
    <property type="entry name" value="PHPHTRNFRASE"/>
</dbReference>
<feature type="binding site" evidence="11">
    <location>
        <begin position="457"/>
        <end position="458"/>
    </location>
    <ligand>
        <name>phosphoenolpyruvate</name>
        <dbReference type="ChEBI" id="CHEBI:58702"/>
    </ligand>
</feature>
<dbReference type="InterPro" id="IPR050499">
    <property type="entry name" value="PEP-utilizing_PTS_enzyme"/>
</dbReference>
<feature type="binding site" evidence="11">
    <location>
        <position position="309"/>
    </location>
    <ligand>
        <name>phosphoenolpyruvate</name>
        <dbReference type="ChEBI" id="CHEBI:58702"/>
    </ligand>
</feature>
<dbReference type="InterPro" id="IPR024692">
    <property type="entry name" value="PTS_EI"/>
</dbReference>